<proteinExistence type="predicted"/>
<name>F0X0H3_9STRA</name>
<organism evidence="1">
    <name type="scientific">Albugo laibachii Nc14</name>
    <dbReference type="NCBI Taxonomy" id="890382"/>
    <lineage>
        <taxon>Eukaryota</taxon>
        <taxon>Sar</taxon>
        <taxon>Stramenopiles</taxon>
        <taxon>Oomycota</taxon>
        <taxon>Peronosporomycetes</taxon>
        <taxon>Albuginales</taxon>
        <taxon>Albuginaceae</taxon>
        <taxon>Albugo</taxon>
    </lineage>
</organism>
<evidence type="ECO:0000313" key="1">
    <source>
        <dbReference type="EMBL" id="CCA27263.1"/>
    </source>
</evidence>
<sequence>MEKMHHLVKIPEIYASVSGKISLFTLRKCLVQHGKLKQELHPCTGIFTLEMGVPCTDKLAANISNRGTLDCIQLPSTMAIGMDFDKWGEEEFWWTVGINPSAHRHASSNKQEKAISDMEKLFDGCSTIVQLKPPLVNVQSPEDLSAPKIPQKAVRRGMRLYLSTGKAAQENGGVGNVE</sequence>
<reference evidence="1" key="2">
    <citation type="submission" date="2011-02" db="EMBL/GenBank/DDBJ databases">
        <authorList>
            <person name="MacLean D."/>
        </authorList>
    </citation>
    <scope>NUCLEOTIDE SEQUENCE</scope>
</reference>
<protein>
    <submittedName>
        <fullName evidence="1">AlNc14C491G11917 protein</fullName>
    </submittedName>
</protein>
<accession>F0X0H3</accession>
<reference evidence="1" key="1">
    <citation type="journal article" date="2011" name="PLoS Biol.">
        <title>Gene gain and loss during evolution of obligate parasitism in the white rust pathogen of Arabidopsis thaliana.</title>
        <authorList>
            <person name="Kemen E."/>
            <person name="Gardiner A."/>
            <person name="Schultz-Larsen T."/>
            <person name="Kemen A.C."/>
            <person name="Balmuth A.L."/>
            <person name="Robert-Seilaniantz A."/>
            <person name="Bailey K."/>
            <person name="Holub E."/>
            <person name="Studholme D.J."/>
            <person name="Maclean D."/>
            <person name="Jones J.D."/>
        </authorList>
    </citation>
    <scope>NUCLEOTIDE SEQUENCE</scope>
</reference>
<dbReference type="EMBL" id="FR824530">
    <property type="protein sequence ID" value="CCA27263.1"/>
    <property type="molecule type" value="Genomic_DNA"/>
</dbReference>
<dbReference type="AlphaFoldDB" id="F0X0H3"/>
<gene>
    <name evidence="1" type="primary">AlNc14C491G11917</name>
    <name evidence="1" type="ORF">ALNC14_134070</name>
</gene>
<dbReference type="HOGENOM" id="CLU_1513241_0_0_1"/>